<dbReference type="InterPro" id="IPR000060">
    <property type="entry name" value="BCCT_transptr"/>
</dbReference>
<dbReference type="InterPro" id="IPR018093">
    <property type="entry name" value="BCCT_CS"/>
</dbReference>
<evidence type="ECO:0000256" key="8">
    <source>
        <dbReference type="SAM" id="Coils"/>
    </source>
</evidence>
<feature type="transmembrane region" description="Helical" evidence="10">
    <location>
        <begin position="111"/>
        <end position="130"/>
    </location>
</feature>
<dbReference type="Proteomes" id="UP000242949">
    <property type="component" value="Unassembled WGS sequence"/>
</dbReference>
<keyword evidence="12" id="KW-1185">Reference proteome</keyword>
<keyword evidence="3" id="KW-0813">Transport</keyword>
<comment type="subcellular location">
    <subcellularLocation>
        <location evidence="1">Cell membrane</location>
        <topology evidence="1">Multi-pass membrane protein</topology>
    </subcellularLocation>
</comment>
<feature type="coiled-coil region" evidence="8">
    <location>
        <begin position="5"/>
        <end position="32"/>
    </location>
</feature>
<dbReference type="AlphaFoldDB" id="A0A1G6HL55"/>
<feature type="transmembrane region" description="Helical" evidence="10">
    <location>
        <begin position="324"/>
        <end position="344"/>
    </location>
</feature>
<protein>
    <submittedName>
        <fullName evidence="11">Choline/glycine/proline betaine transport protein</fullName>
    </submittedName>
</protein>
<sequence>MDKQTREELESQRRLEKKLKKAEAEARKRAIKNRKPFKGLQIIPTVSLFDEEGKEEVGENNWQGFGFDIHPQVTIISSVILIAFISLTLLFPSQAETLFENTLEYITTQTGWFMIFVANIFIVAGIYFAFGRYGKIVIGGKGAIPEFSTFAWYAMLLSAGMGIGLLFWSVAEPIMHLDSPSPMFGSEPYSAHAAQAAMANTFFHWGIHPWAIYAIVGLGLAFFSYNKGLPLTIRSLFYPLIGNKIYGFWGNLIDILSVLATLTGLATSLGLGVSQVNAGLNHLFDIDISVGVQVTLIAIITGFATISVIMGLDGGVKRLSEINMILAGVFLVFVMIAGPTVYVLSGFTQNIGFYIANFMEMSLWAETFRATDWQGGWTVFYWAWWISWSPFVGMFIARVSKGRTVREFIFGVVLIPTIISFLWMSVFGGTAIFQEVNGIGDIAGFVAQDESLALFAMVDNLPISSVLSFIAIILVTIFFVTSSDSGSLVVDHLTSGGKLDSPVPQRIFWAVMEGVVAATLLVGGGLTALQTASIITGLPFAIILLIMIYSLNMGLKQEYEIEQSVSQELKKVADDHVITEVISSAVHDDALVDAVSEVLTEEQEEMNSTKDKKPKKKANKKDKKKDEK</sequence>
<name>A0A1G6HL55_9BACI</name>
<dbReference type="GO" id="GO:0005886">
    <property type="term" value="C:plasma membrane"/>
    <property type="evidence" value="ECO:0007669"/>
    <property type="project" value="UniProtKB-SubCell"/>
</dbReference>
<feature type="transmembrane region" description="Helical" evidence="10">
    <location>
        <begin position="507"/>
        <end position="526"/>
    </location>
</feature>
<dbReference type="PANTHER" id="PTHR30047">
    <property type="entry name" value="HIGH-AFFINITY CHOLINE TRANSPORT PROTEIN-RELATED"/>
    <property type="match status" value="1"/>
</dbReference>
<feature type="transmembrane region" description="Helical" evidence="10">
    <location>
        <begin position="150"/>
        <end position="171"/>
    </location>
</feature>
<evidence type="ECO:0000256" key="5">
    <source>
        <dbReference type="ARBA" id="ARBA00022692"/>
    </source>
</evidence>
<evidence type="ECO:0000313" key="12">
    <source>
        <dbReference type="Proteomes" id="UP000242949"/>
    </source>
</evidence>
<dbReference type="EMBL" id="FMYI01000003">
    <property type="protein sequence ID" value="SDB94951.1"/>
    <property type="molecule type" value="Genomic_DNA"/>
</dbReference>
<feature type="transmembrane region" description="Helical" evidence="10">
    <location>
        <begin position="73"/>
        <end position="91"/>
    </location>
</feature>
<feature type="transmembrane region" description="Helical" evidence="10">
    <location>
        <begin position="532"/>
        <end position="551"/>
    </location>
</feature>
<keyword evidence="7 10" id="KW-0472">Membrane</keyword>
<evidence type="ECO:0000256" key="6">
    <source>
        <dbReference type="ARBA" id="ARBA00022989"/>
    </source>
</evidence>
<evidence type="ECO:0000256" key="10">
    <source>
        <dbReference type="SAM" id="Phobius"/>
    </source>
</evidence>
<dbReference type="NCBIfam" id="TIGR00842">
    <property type="entry name" value="bcct"/>
    <property type="match status" value="1"/>
</dbReference>
<evidence type="ECO:0000256" key="4">
    <source>
        <dbReference type="ARBA" id="ARBA00022475"/>
    </source>
</evidence>
<dbReference type="PANTHER" id="PTHR30047:SF7">
    <property type="entry name" value="HIGH-AFFINITY CHOLINE TRANSPORT PROTEIN"/>
    <property type="match status" value="1"/>
</dbReference>
<keyword evidence="5 10" id="KW-0812">Transmembrane</keyword>
<evidence type="ECO:0000256" key="9">
    <source>
        <dbReference type="SAM" id="MobiDB-lite"/>
    </source>
</evidence>
<evidence type="ECO:0000256" key="7">
    <source>
        <dbReference type="ARBA" id="ARBA00023136"/>
    </source>
</evidence>
<reference evidence="12" key="1">
    <citation type="submission" date="2016-09" db="EMBL/GenBank/DDBJ databases">
        <authorList>
            <person name="Varghese N."/>
            <person name="Submissions S."/>
        </authorList>
    </citation>
    <scope>NUCLEOTIDE SEQUENCE [LARGE SCALE GENOMIC DNA]</scope>
    <source>
        <strain evidence="12">S5</strain>
    </source>
</reference>
<feature type="transmembrane region" description="Helical" evidence="10">
    <location>
        <begin position="207"/>
        <end position="225"/>
    </location>
</feature>
<evidence type="ECO:0000256" key="1">
    <source>
        <dbReference type="ARBA" id="ARBA00004651"/>
    </source>
</evidence>
<feature type="transmembrane region" description="Helical" evidence="10">
    <location>
        <begin position="379"/>
        <end position="397"/>
    </location>
</feature>
<feature type="region of interest" description="Disordered" evidence="9">
    <location>
        <begin position="601"/>
        <end position="628"/>
    </location>
</feature>
<dbReference type="RefSeq" id="WP_090794037.1">
    <property type="nucleotide sequence ID" value="NZ_FMYI01000003.1"/>
</dbReference>
<dbReference type="STRING" id="1612202.SAMN05421734_10396"/>
<keyword evidence="8" id="KW-0175">Coiled coil</keyword>
<feature type="transmembrane region" description="Helical" evidence="10">
    <location>
        <begin position="409"/>
        <end position="433"/>
    </location>
</feature>
<evidence type="ECO:0000313" key="11">
    <source>
        <dbReference type="EMBL" id="SDB94951.1"/>
    </source>
</evidence>
<evidence type="ECO:0000256" key="3">
    <source>
        <dbReference type="ARBA" id="ARBA00022448"/>
    </source>
</evidence>
<proteinExistence type="inferred from homology"/>
<evidence type="ECO:0000256" key="2">
    <source>
        <dbReference type="ARBA" id="ARBA00005658"/>
    </source>
</evidence>
<feature type="compositionally biased region" description="Basic residues" evidence="9">
    <location>
        <begin position="612"/>
        <end position="628"/>
    </location>
</feature>
<comment type="similarity">
    <text evidence="2">Belongs to the BCCT transporter (TC 2.A.15) family.</text>
</comment>
<feature type="transmembrane region" description="Helical" evidence="10">
    <location>
        <begin position="453"/>
        <end position="480"/>
    </location>
</feature>
<keyword evidence="4" id="KW-1003">Cell membrane</keyword>
<dbReference type="PROSITE" id="PS01303">
    <property type="entry name" value="BCCT"/>
    <property type="match status" value="1"/>
</dbReference>
<keyword evidence="6 10" id="KW-1133">Transmembrane helix</keyword>
<dbReference type="GO" id="GO:0022857">
    <property type="term" value="F:transmembrane transporter activity"/>
    <property type="evidence" value="ECO:0007669"/>
    <property type="project" value="InterPro"/>
</dbReference>
<accession>A0A1G6HL55</accession>
<feature type="transmembrane region" description="Helical" evidence="10">
    <location>
        <begin position="246"/>
        <end position="270"/>
    </location>
</feature>
<dbReference type="OrthoDB" id="9775735at2"/>
<feature type="transmembrane region" description="Helical" evidence="10">
    <location>
        <begin position="290"/>
        <end position="312"/>
    </location>
</feature>
<gene>
    <name evidence="11" type="ORF">SAMN05421734_10396</name>
</gene>
<dbReference type="Pfam" id="PF02028">
    <property type="entry name" value="BCCT"/>
    <property type="match status" value="1"/>
</dbReference>
<organism evidence="11 12">
    <name type="scientific">Pelagirhabdus alkalitolerans</name>
    <dbReference type="NCBI Taxonomy" id="1612202"/>
    <lineage>
        <taxon>Bacteria</taxon>
        <taxon>Bacillati</taxon>
        <taxon>Bacillota</taxon>
        <taxon>Bacilli</taxon>
        <taxon>Bacillales</taxon>
        <taxon>Bacillaceae</taxon>
        <taxon>Pelagirhabdus</taxon>
    </lineage>
</organism>